<dbReference type="InterPro" id="IPR006600">
    <property type="entry name" value="HTH_CenpB_DNA-bd_dom"/>
</dbReference>
<dbReference type="InterPro" id="IPR004875">
    <property type="entry name" value="DDE_SF_endonuclease_dom"/>
</dbReference>
<evidence type="ECO:0000259" key="4">
    <source>
        <dbReference type="PROSITE" id="PS51253"/>
    </source>
</evidence>
<organism evidence="5 6">
    <name type="scientific">Sousa chinensis</name>
    <name type="common">Indo-pacific humpbacked dolphin</name>
    <name type="synonym">Steno chinensis</name>
    <dbReference type="NCBI Taxonomy" id="103600"/>
    <lineage>
        <taxon>Eukaryota</taxon>
        <taxon>Metazoa</taxon>
        <taxon>Chordata</taxon>
        <taxon>Craniata</taxon>
        <taxon>Vertebrata</taxon>
        <taxon>Euteleostomi</taxon>
        <taxon>Mammalia</taxon>
        <taxon>Eutheria</taxon>
        <taxon>Laurasiatheria</taxon>
        <taxon>Artiodactyla</taxon>
        <taxon>Whippomorpha</taxon>
        <taxon>Cetacea</taxon>
        <taxon>Odontoceti</taxon>
        <taxon>Delphinidae</taxon>
        <taxon>Sousa</taxon>
    </lineage>
</organism>
<dbReference type="PANTHER" id="PTHR19303:SF26">
    <property type="entry name" value="TIGGER TRANSPOSABLE ELEMENT-DERIVED PROTEIN 1"/>
    <property type="match status" value="1"/>
</dbReference>
<dbReference type="InterPro" id="IPR007889">
    <property type="entry name" value="HTH_Psq"/>
</dbReference>
<dbReference type="EMBL" id="QWLN02001715">
    <property type="protein sequence ID" value="TEA41091.1"/>
    <property type="molecule type" value="Genomic_DNA"/>
</dbReference>
<dbReference type="SMART" id="SM00674">
    <property type="entry name" value="CENPB"/>
    <property type="match status" value="1"/>
</dbReference>
<comment type="subcellular location">
    <subcellularLocation>
        <location evidence="1">Nucleus</location>
    </subcellularLocation>
</comment>
<dbReference type="InterPro" id="IPR050863">
    <property type="entry name" value="CenT-Element_Derived"/>
</dbReference>
<dbReference type="InterPro" id="IPR009057">
    <property type="entry name" value="Homeodomain-like_sf"/>
</dbReference>
<dbReference type="Proteomes" id="UP000295264">
    <property type="component" value="Unassembled WGS sequence"/>
</dbReference>
<feature type="non-terminal residue" evidence="5">
    <location>
        <position position="1"/>
    </location>
</feature>
<dbReference type="GO" id="GO:0003677">
    <property type="term" value="F:DNA binding"/>
    <property type="evidence" value="ECO:0007669"/>
    <property type="project" value="UniProtKB-KW"/>
</dbReference>
<protein>
    <recommendedName>
        <fullName evidence="4">HTH CENPB-type domain-containing protein</fullName>
    </recommendedName>
</protein>
<keyword evidence="2" id="KW-0238">DNA-binding</keyword>
<evidence type="ECO:0000256" key="2">
    <source>
        <dbReference type="ARBA" id="ARBA00023125"/>
    </source>
</evidence>
<dbReference type="PANTHER" id="PTHR19303">
    <property type="entry name" value="TRANSPOSON"/>
    <property type="match status" value="1"/>
</dbReference>
<keyword evidence="6" id="KW-1185">Reference proteome</keyword>
<keyword evidence="3" id="KW-0539">Nucleus</keyword>
<feature type="domain" description="HTH CENPB-type" evidence="4">
    <location>
        <begin position="67"/>
        <end position="145"/>
    </location>
</feature>
<evidence type="ECO:0000256" key="1">
    <source>
        <dbReference type="ARBA" id="ARBA00004123"/>
    </source>
</evidence>
<dbReference type="Pfam" id="PF03221">
    <property type="entry name" value="HTH_Tnp_Tc5"/>
    <property type="match status" value="1"/>
</dbReference>
<dbReference type="AlphaFoldDB" id="A0A484H0D7"/>
<evidence type="ECO:0000256" key="3">
    <source>
        <dbReference type="ARBA" id="ARBA00023242"/>
    </source>
</evidence>
<evidence type="ECO:0000313" key="6">
    <source>
        <dbReference type="Proteomes" id="UP000295264"/>
    </source>
</evidence>
<dbReference type="PROSITE" id="PS51253">
    <property type="entry name" value="HTH_CENPB"/>
    <property type="match status" value="1"/>
</dbReference>
<evidence type="ECO:0000313" key="5">
    <source>
        <dbReference type="EMBL" id="TEA41091.1"/>
    </source>
</evidence>
<name>A0A484H0D7_SOUCH</name>
<gene>
    <name evidence="5" type="ORF">DBR06_SOUSAS29010004</name>
</gene>
<dbReference type="GO" id="GO:0005634">
    <property type="term" value="C:nucleus"/>
    <property type="evidence" value="ECO:0007669"/>
    <property type="project" value="UniProtKB-SubCell"/>
</dbReference>
<comment type="caution">
    <text evidence="5">The sequence shown here is derived from an EMBL/GenBank/DDBJ whole genome shotgun (WGS) entry which is preliminary data.</text>
</comment>
<dbReference type="Gene3D" id="1.10.10.60">
    <property type="entry name" value="Homeodomain-like"/>
    <property type="match status" value="2"/>
</dbReference>
<dbReference type="Pfam" id="PF04218">
    <property type="entry name" value="CENP-B_N"/>
    <property type="match status" value="1"/>
</dbReference>
<dbReference type="Pfam" id="PF03184">
    <property type="entry name" value="DDE_1"/>
    <property type="match status" value="1"/>
</dbReference>
<proteinExistence type="predicted"/>
<accession>A0A484H0D7</accession>
<reference evidence="5 6" key="1">
    <citation type="journal article" date="2018" name="Genomics">
        <title>Molecular footprints of inshore aquatic adaptation in Indo-Pacific humpback dolphin (Sousa chinensis).</title>
        <authorList>
            <person name="Ming Y."/>
            <person name="Jian J."/>
            <person name="Yu F."/>
            <person name="Yu X."/>
            <person name="Wang J."/>
            <person name="Liu W."/>
        </authorList>
    </citation>
    <scope>NUCLEOTIDE SEQUENCE [LARGE SCALE GENOMIC DNA]</scope>
    <source>
        <strain evidence="5">MY-2018</strain>
        <tissue evidence="5">Skin</tissue>
    </source>
</reference>
<dbReference type="SUPFAM" id="SSF46689">
    <property type="entry name" value="Homeodomain-like"/>
    <property type="match status" value="2"/>
</dbReference>
<sequence>VAGTAKKYQEITMETKVKIIERVERGEKVVDIACSYNMNCSTIGTILKNTDKIMEHVKSAVSMMSTIISKKHGKEMEEMEKLLSVWTQNQHQRRVPLSLMPIQKKAKSLYEDLKKHSEESEGTFFNASHGWFHQFKARAKNHNVKVSVKAVSADMVTAREFPEMLREITDEGEYLPEQVFNVDKTGLHWKRMPDRSYISKEEKLMPGYKAAEDRLTVVWWQCFHNYTPIKMLTKKQKNNNKKNRAKGSLPVVWKSNPKAWVTQAIFQDWFVHHFIPEVEKYYLEKDVLFNILLLLNSALGHTPFMDDFHPNIKVVHLPPNTMSLIQLMDHRVITTFKKYY</sequence>
<feature type="non-terminal residue" evidence="5">
    <location>
        <position position="340"/>
    </location>
</feature>